<dbReference type="EMBL" id="JAMYWD010000004">
    <property type="protein sequence ID" value="KAJ4972713.1"/>
    <property type="molecule type" value="Genomic_DNA"/>
</dbReference>
<protein>
    <submittedName>
        <fullName evidence="1">Uncharacterized protein</fullName>
    </submittedName>
</protein>
<comment type="caution">
    <text evidence="1">The sequence shown here is derived from an EMBL/GenBank/DDBJ whole genome shotgun (WGS) entry which is preliminary data.</text>
</comment>
<evidence type="ECO:0000313" key="1">
    <source>
        <dbReference type="EMBL" id="KAJ4972713.1"/>
    </source>
</evidence>
<reference evidence="1" key="1">
    <citation type="journal article" date="2023" name="Plant J.">
        <title>The genome of the king protea, Protea cynaroides.</title>
        <authorList>
            <person name="Chang J."/>
            <person name="Duong T.A."/>
            <person name="Schoeman C."/>
            <person name="Ma X."/>
            <person name="Roodt D."/>
            <person name="Barker N."/>
            <person name="Li Z."/>
            <person name="Van de Peer Y."/>
            <person name="Mizrachi E."/>
        </authorList>
    </citation>
    <scope>NUCLEOTIDE SEQUENCE</scope>
    <source>
        <tissue evidence="1">Young leaves</tissue>
    </source>
</reference>
<gene>
    <name evidence="1" type="ORF">NE237_005887</name>
</gene>
<evidence type="ECO:0000313" key="2">
    <source>
        <dbReference type="Proteomes" id="UP001141806"/>
    </source>
</evidence>
<dbReference type="AlphaFoldDB" id="A0A9Q0KLC5"/>
<proteinExistence type="predicted"/>
<organism evidence="1 2">
    <name type="scientific">Protea cynaroides</name>
    <dbReference type="NCBI Taxonomy" id="273540"/>
    <lineage>
        <taxon>Eukaryota</taxon>
        <taxon>Viridiplantae</taxon>
        <taxon>Streptophyta</taxon>
        <taxon>Embryophyta</taxon>
        <taxon>Tracheophyta</taxon>
        <taxon>Spermatophyta</taxon>
        <taxon>Magnoliopsida</taxon>
        <taxon>Proteales</taxon>
        <taxon>Proteaceae</taxon>
        <taxon>Protea</taxon>
    </lineage>
</organism>
<sequence length="105" mass="11914">MHFYLRGGKLSTREWKDSPLTLEHQLRAKTEIGKKLSLITITNFSDEFEQIFGEKTLPLAVESAKDGSLLRGIYDEKGLKLWCQNGSRQRSNPGVFSEEAKLSLV</sequence>
<dbReference type="Proteomes" id="UP001141806">
    <property type="component" value="Unassembled WGS sequence"/>
</dbReference>
<keyword evidence="2" id="KW-1185">Reference proteome</keyword>
<accession>A0A9Q0KLC5</accession>
<name>A0A9Q0KLC5_9MAGN</name>